<feature type="domain" description="RRM" evidence="2">
    <location>
        <begin position="5"/>
        <end position="77"/>
    </location>
</feature>
<keyword evidence="1" id="KW-0694">RNA-binding</keyword>
<evidence type="ECO:0000313" key="4">
    <source>
        <dbReference type="Proteomes" id="UP000321570"/>
    </source>
</evidence>
<organism evidence="3 4">
    <name type="scientific">Hymenolepis diminuta</name>
    <name type="common">Rat tapeworm</name>
    <dbReference type="NCBI Taxonomy" id="6216"/>
    <lineage>
        <taxon>Eukaryota</taxon>
        <taxon>Metazoa</taxon>
        <taxon>Spiralia</taxon>
        <taxon>Lophotrochozoa</taxon>
        <taxon>Platyhelminthes</taxon>
        <taxon>Cestoda</taxon>
        <taxon>Eucestoda</taxon>
        <taxon>Cyclophyllidea</taxon>
        <taxon>Hymenolepididae</taxon>
        <taxon>Hymenolepis</taxon>
    </lineage>
</organism>
<sequence>MNETKYLWITNIPSKCKEEDVSRVLRRHGDIKTTKTVHHNSCFNLIVEYLDRSSAAKAVRSQNLLKGNTLKVDYCDSFGNPWISSSNRSQSLTTSINQR</sequence>
<evidence type="ECO:0000259" key="2">
    <source>
        <dbReference type="PROSITE" id="PS50102"/>
    </source>
</evidence>
<dbReference type="Pfam" id="PF00076">
    <property type="entry name" value="RRM_1"/>
    <property type="match status" value="1"/>
</dbReference>
<dbReference type="EMBL" id="CABIJS010000719">
    <property type="protein sequence ID" value="VUZ57495.1"/>
    <property type="molecule type" value="Genomic_DNA"/>
</dbReference>
<dbReference type="PROSITE" id="PS50102">
    <property type="entry name" value="RRM"/>
    <property type="match status" value="1"/>
</dbReference>
<accession>A0A564ZDB7</accession>
<dbReference type="GO" id="GO:0003723">
    <property type="term" value="F:RNA binding"/>
    <property type="evidence" value="ECO:0007669"/>
    <property type="project" value="UniProtKB-UniRule"/>
</dbReference>
<dbReference type="AlphaFoldDB" id="A0A564ZDB7"/>
<keyword evidence="4" id="KW-1185">Reference proteome</keyword>
<evidence type="ECO:0000256" key="1">
    <source>
        <dbReference type="PROSITE-ProRule" id="PRU00176"/>
    </source>
</evidence>
<dbReference type="InterPro" id="IPR000504">
    <property type="entry name" value="RRM_dom"/>
</dbReference>
<reference evidence="3 4" key="1">
    <citation type="submission" date="2019-07" db="EMBL/GenBank/DDBJ databases">
        <authorList>
            <person name="Jastrzebski P J."/>
            <person name="Paukszto L."/>
            <person name="Jastrzebski P J."/>
        </authorList>
    </citation>
    <scope>NUCLEOTIDE SEQUENCE [LARGE SCALE GENOMIC DNA]</scope>
    <source>
        <strain evidence="3 4">WMS-il1</strain>
    </source>
</reference>
<dbReference type="SMART" id="SM00360">
    <property type="entry name" value="RRM"/>
    <property type="match status" value="1"/>
</dbReference>
<dbReference type="CDD" id="cd00590">
    <property type="entry name" value="RRM_SF"/>
    <property type="match status" value="1"/>
</dbReference>
<dbReference type="InterPro" id="IPR035979">
    <property type="entry name" value="RBD_domain_sf"/>
</dbReference>
<name>A0A564ZDB7_HYMDI</name>
<feature type="non-terminal residue" evidence="3">
    <location>
        <position position="99"/>
    </location>
</feature>
<protein>
    <recommendedName>
        <fullName evidence="2">RRM domain-containing protein</fullName>
    </recommendedName>
</protein>
<dbReference type="InterPro" id="IPR012677">
    <property type="entry name" value="Nucleotide-bd_a/b_plait_sf"/>
</dbReference>
<dbReference type="Gene3D" id="3.30.70.330">
    <property type="match status" value="1"/>
</dbReference>
<dbReference type="Proteomes" id="UP000321570">
    <property type="component" value="Unassembled WGS sequence"/>
</dbReference>
<evidence type="ECO:0000313" key="3">
    <source>
        <dbReference type="EMBL" id="VUZ57495.1"/>
    </source>
</evidence>
<gene>
    <name evidence="3" type="ORF">WMSIL1_LOCUS14987</name>
</gene>
<dbReference type="SUPFAM" id="SSF54928">
    <property type="entry name" value="RNA-binding domain, RBD"/>
    <property type="match status" value="1"/>
</dbReference>
<proteinExistence type="predicted"/>